<accession>A0A3N4KJH2</accession>
<evidence type="ECO:0000313" key="1">
    <source>
        <dbReference type="EMBL" id="RPB10716.1"/>
    </source>
</evidence>
<keyword evidence="2" id="KW-1185">Reference proteome</keyword>
<organism evidence="1 2">
    <name type="scientific">Morchella conica CCBAS932</name>
    <dbReference type="NCBI Taxonomy" id="1392247"/>
    <lineage>
        <taxon>Eukaryota</taxon>
        <taxon>Fungi</taxon>
        <taxon>Dikarya</taxon>
        <taxon>Ascomycota</taxon>
        <taxon>Pezizomycotina</taxon>
        <taxon>Pezizomycetes</taxon>
        <taxon>Pezizales</taxon>
        <taxon>Morchellaceae</taxon>
        <taxon>Morchella</taxon>
    </lineage>
</organism>
<name>A0A3N4KJH2_9PEZI</name>
<dbReference type="EMBL" id="ML119141">
    <property type="protein sequence ID" value="RPB10716.1"/>
    <property type="molecule type" value="Genomic_DNA"/>
</dbReference>
<gene>
    <name evidence="1" type="ORF">P167DRAFT_576040</name>
</gene>
<proteinExistence type="predicted"/>
<dbReference type="Proteomes" id="UP000277580">
    <property type="component" value="Unassembled WGS sequence"/>
</dbReference>
<protein>
    <submittedName>
        <fullName evidence="1">Uncharacterized protein</fullName>
    </submittedName>
</protein>
<sequence>MKLPPQHYASHISRNLHTISTTLYRLNTAFETIRDRINLLGQNRLHPHLCSGRAPEKLRITPKNAQEVCDGLRGTQDMLAIASIDLHACGESLNGVRGMLDTLVEPRRNRSGLAEGEEEGGIAWPGLDDTLADHERILWNQGMKYEEHLRIMVVRQEVMGPGVATEVELKVARELCVEFMGLAEKYLWSLKDFRACCDVVADVKVWMEDRGKCGRDGGE</sequence>
<dbReference type="InParanoid" id="A0A3N4KJH2"/>
<dbReference type="AlphaFoldDB" id="A0A3N4KJH2"/>
<evidence type="ECO:0000313" key="2">
    <source>
        <dbReference type="Proteomes" id="UP000277580"/>
    </source>
</evidence>
<dbReference type="OrthoDB" id="5370417at2759"/>
<reference evidence="1 2" key="1">
    <citation type="journal article" date="2018" name="Nat. Ecol. Evol.">
        <title>Pezizomycetes genomes reveal the molecular basis of ectomycorrhizal truffle lifestyle.</title>
        <authorList>
            <person name="Murat C."/>
            <person name="Payen T."/>
            <person name="Noel B."/>
            <person name="Kuo A."/>
            <person name="Morin E."/>
            <person name="Chen J."/>
            <person name="Kohler A."/>
            <person name="Krizsan K."/>
            <person name="Balestrini R."/>
            <person name="Da Silva C."/>
            <person name="Montanini B."/>
            <person name="Hainaut M."/>
            <person name="Levati E."/>
            <person name="Barry K.W."/>
            <person name="Belfiori B."/>
            <person name="Cichocki N."/>
            <person name="Clum A."/>
            <person name="Dockter R.B."/>
            <person name="Fauchery L."/>
            <person name="Guy J."/>
            <person name="Iotti M."/>
            <person name="Le Tacon F."/>
            <person name="Lindquist E.A."/>
            <person name="Lipzen A."/>
            <person name="Malagnac F."/>
            <person name="Mello A."/>
            <person name="Molinier V."/>
            <person name="Miyauchi S."/>
            <person name="Poulain J."/>
            <person name="Riccioni C."/>
            <person name="Rubini A."/>
            <person name="Sitrit Y."/>
            <person name="Splivallo R."/>
            <person name="Traeger S."/>
            <person name="Wang M."/>
            <person name="Zifcakova L."/>
            <person name="Wipf D."/>
            <person name="Zambonelli A."/>
            <person name="Paolocci F."/>
            <person name="Nowrousian M."/>
            <person name="Ottonello S."/>
            <person name="Baldrian P."/>
            <person name="Spatafora J.W."/>
            <person name="Henrissat B."/>
            <person name="Nagy L.G."/>
            <person name="Aury J.M."/>
            <person name="Wincker P."/>
            <person name="Grigoriev I.V."/>
            <person name="Bonfante P."/>
            <person name="Martin F.M."/>
        </authorList>
    </citation>
    <scope>NUCLEOTIDE SEQUENCE [LARGE SCALE GENOMIC DNA]</scope>
    <source>
        <strain evidence="1 2">CCBAS932</strain>
    </source>
</reference>